<dbReference type="WBParaSite" id="PSU_v2.g17247.t1">
    <property type="protein sequence ID" value="PSU_v2.g17247.t1"/>
    <property type="gene ID" value="PSU_v2.g17247"/>
</dbReference>
<dbReference type="InterPro" id="IPR036085">
    <property type="entry name" value="PAZ_dom_sf"/>
</dbReference>
<keyword evidence="2" id="KW-1185">Reference proteome</keyword>
<dbReference type="GO" id="GO:0003723">
    <property type="term" value="F:RNA binding"/>
    <property type="evidence" value="ECO:0007669"/>
    <property type="project" value="InterPro"/>
</dbReference>
<evidence type="ECO:0000313" key="2">
    <source>
        <dbReference type="Proteomes" id="UP000887577"/>
    </source>
</evidence>
<name>A0A914YIV8_9BILA</name>
<reference evidence="3" key="1">
    <citation type="submission" date="2022-11" db="UniProtKB">
        <authorList>
            <consortium name="WormBaseParasite"/>
        </authorList>
    </citation>
    <scope>IDENTIFICATION</scope>
</reference>
<dbReference type="AlphaFoldDB" id="A0A914YIV8"/>
<evidence type="ECO:0000259" key="1">
    <source>
        <dbReference type="PROSITE" id="PS50821"/>
    </source>
</evidence>
<protein>
    <submittedName>
        <fullName evidence="3">PAZ domain-containing protein</fullName>
    </submittedName>
</protein>
<dbReference type="Proteomes" id="UP000887577">
    <property type="component" value="Unplaced"/>
</dbReference>
<evidence type="ECO:0000313" key="3">
    <source>
        <dbReference type="WBParaSite" id="PSU_v2.g17247.t1"/>
    </source>
</evidence>
<dbReference type="InterPro" id="IPR012337">
    <property type="entry name" value="RNaseH-like_sf"/>
</dbReference>
<dbReference type="InterPro" id="IPR003100">
    <property type="entry name" value="PAZ_dom"/>
</dbReference>
<dbReference type="SUPFAM" id="SSF53098">
    <property type="entry name" value="Ribonuclease H-like"/>
    <property type="match status" value="1"/>
</dbReference>
<accession>A0A914YIV8</accession>
<sequence length="326" mass="37252">MKKINNTCFSIHGTQNDELRTFISGKVVFTNYGNQQTRPYTISGLNNESAVTQTFQTEDGKQTTVNNYYRQRYQINLQYPEWPLAEVKSKGKLLYFPLETLNIADYQKVKPCDITSEDTAAMVKACAVPPSEKQRQINIAHASFGINDDPFCKKLGLETVDEPMILKARTLGAPKIQYSGGSSTPGADGKWILPRGQFTYLKTCSIKKWAYVVIESGRIVFDHNGFIRAFMNEAKNRGITVDPPDYVFTFESQHFYQQDFEKIFYESRSYNYEFLLFLHEKHVDSIKAFERSSSIITQCVNIPTAFKILNQNSRLTLENIVAKTNA</sequence>
<dbReference type="SUPFAM" id="SSF101690">
    <property type="entry name" value="PAZ domain"/>
    <property type="match status" value="1"/>
</dbReference>
<dbReference type="Gene3D" id="2.170.260.10">
    <property type="entry name" value="paz domain"/>
    <property type="match status" value="1"/>
</dbReference>
<organism evidence="2 3">
    <name type="scientific">Panagrolaimus superbus</name>
    <dbReference type="NCBI Taxonomy" id="310955"/>
    <lineage>
        <taxon>Eukaryota</taxon>
        <taxon>Metazoa</taxon>
        <taxon>Ecdysozoa</taxon>
        <taxon>Nematoda</taxon>
        <taxon>Chromadorea</taxon>
        <taxon>Rhabditida</taxon>
        <taxon>Tylenchina</taxon>
        <taxon>Panagrolaimomorpha</taxon>
        <taxon>Panagrolaimoidea</taxon>
        <taxon>Panagrolaimidae</taxon>
        <taxon>Panagrolaimus</taxon>
    </lineage>
</organism>
<dbReference type="Gene3D" id="3.40.50.2300">
    <property type="match status" value="1"/>
</dbReference>
<proteinExistence type="predicted"/>
<dbReference type="CDD" id="cd02846">
    <property type="entry name" value="PAZ_argonaute_like"/>
    <property type="match status" value="1"/>
</dbReference>
<dbReference type="SMART" id="SM00949">
    <property type="entry name" value="PAZ"/>
    <property type="match status" value="1"/>
</dbReference>
<dbReference type="PANTHER" id="PTHR22891">
    <property type="entry name" value="EUKARYOTIC TRANSLATION INITIATION FACTOR 2C"/>
    <property type="match status" value="1"/>
</dbReference>
<dbReference type="PROSITE" id="PS50821">
    <property type="entry name" value="PAZ"/>
    <property type="match status" value="1"/>
</dbReference>
<dbReference type="Pfam" id="PF02170">
    <property type="entry name" value="PAZ"/>
    <property type="match status" value="1"/>
</dbReference>
<feature type="domain" description="PAZ" evidence="1">
    <location>
        <begin position="1"/>
        <end position="105"/>
    </location>
</feature>